<feature type="compositionally biased region" description="Polar residues" evidence="1">
    <location>
        <begin position="352"/>
        <end position="379"/>
    </location>
</feature>
<evidence type="ECO:0000313" key="2">
    <source>
        <dbReference type="EMBL" id="KZT25933.1"/>
    </source>
</evidence>
<feature type="region of interest" description="Disordered" evidence="1">
    <location>
        <begin position="352"/>
        <end position="391"/>
    </location>
</feature>
<organism evidence="2 3">
    <name type="scientific">Neolentinus lepideus HHB14362 ss-1</name>
    <dbReference type="NCBI Taxonomy" id="1314782"/>
    <lineage>
        <taxon>Eukaryota</taxon>
        <taxon>Fungi</taxon>
        <taxon>Dikarya</taxon>
        <taxon>Basidiomycota</taxon>
        <taxon>Agaricomycotina</taxon>
        <taxon>Agaricomycetes</taxon>
        <taxon>Gloeophyllales</taxon>
        <taxon>Gloeophyllaceae</taxon>
        <taxon>Neolentinus</taxon>
    </lineage>
</organism>
<gene>
    <name evidence="2" type="ORF">NEOLEDRAFT_1132982</name>
</gene>
<keyword evidence="3" id="KW-1185">Reference proteome</keyword>
<reference evidence="2 3" key="1">
    <citation type="journal article" date="2016" name="Mol. Biol. Evol.">
        <title>Comparative Genomics of Early-Diverging Mushroom-Forming Fungi Provides Insights into the Origins of Lignocellulose Decay Capabilities.</title>
        <authorList>
            <person name="Nagy L.G."/>
            <person name="Riley R."/>
            <person name="Tritt A."/>
            <person name="Adam C."/>
            <person name="Daum C."/>
            <person name="Floudas D."/>
            <person name="Sun H."/>
            <person name="Yadav J.S."/>
            <person name="Pangilinan J."/>
            <person name="Larsson K.H."/>
            <person name="Matsuura K."/>
            <person name="Barry K."/>
            <person name="Labutti K."/>
            <person name="Kuo R."/>
            <person name="Ohm R.A."/>
            <person name="Bhattacharya S.S."/>
            <person name="Shirouzu T."/>
            <person name="Yoshinaga Y."/>
            <person name="Martin F.M."/>
            <person name="Grigoriev I.V."/>
            <person name="Hibbett D.S."/>
        </authorList>
    </citation>
    <scope>NUCLEOTIDE SEQUENCE [LARGE SCALE GENOMIC DNA]</scope>
    <source>
        <strain evidence="2 3">HHB14362 ss-1</strain>
    </source>
</reference>
<proteinExistence type="predicted"/>
<sequence>MPRPNTLSTIPEELLERILALCIDVPPFRTAPLLVCKRFLRIATPLFYHTLTLRSPRQTERLYHTLTSNPLLASFTRKLVVQSSDADHILRLCRDIEELDLLLLDGDVNEARIRRFCQALARIESIRCLTLRKAASTYLTHERPRLLLEGLADAVKSWKNLEYLTFAFRLSSTPSTDLLVGALAKSPRLHTVRAVMPTVLNSCFTTLSTNPVLRNIELIADDTPGGVIFGTGNGLFLKEARRHERLWACVRRGTPTLRARANTYSPPATAAAVSQIKPTLSMGSLAPPQGHLSPPQGHVNVNPNARRGPVSAGKGSRCPPPPPSAYAGYYCASGAGQYHNASGAPAPSYYHNTSTPAPSYYPNTSTPAPSNCYASSQVDSGYRSAARRGTR</sequence>
<feature type="region of interest" description="Disordered" evidence="1">
    <location>
        <begin position="285"/>
        <end position="319"/>
    </location>
</feature>
<dbReference type="OrthoDB" id="2786563at2759"/>
<dbReference type="Proteomes" id="UP000076761">
    <property type="component" value="Unassembled WGS sequence"/>
</dbReference>
<evidence type="ECO:0008006" key="4">
    <source>
        <dbReference type="Google" id="ProtNLM"/>
    </source>
</evidence>
<dbReference type="AlphaFoldDB" id="A0A165T039"/>
<protein>
    <recommendedName>
        <fullName evidence="4">F-box domain-containing protein</fullName>
    </recommendedName>
</protein>
<evidence type="ECO:0000313" key="3">
    <source>
        <dbReference type="Proteomes" id="UP000076761"/>
    </source>
</evidence>
<name>A0A165T039_9AGAM</name>
<dbReference type="InParanoid" id="A0A165T039"/>
<dbReference type="EMBL" id="KV425569">
    <property type="protein sequence ID" value="KZT25933.1"/>
    <property type="molecule type" value="Genomic_DNA"/>
</dbReference>
<accession>A0A165T039</accession>
<evidence type="ECO:0000256" key="1">
    <source>
        <dbReference type="SAM" id="MobiDB-lite"/>
    </source>
</evidence>